<evidence type="ECO:0000313" key="3">
    <source>
        <dbReference type="Proteomes" id="UP000199081"/>
    </source>
</evidence>
<proteinExistence type="predicted"/>
<sequence>MIIKWTRESLLVMLTLIMILIALFYYGNRYFIEPVRATAENSAAIVSEQESLLTAYPPSEQNLNELEEAYAESSRFIPEGERINEAIVLIQSAAESNDVTLRQISRLSEEQPVEGLNDRYVHTVYQIEFESSEASNIRGMLANMNQQDRFLNSYQLSYQRESEDLLSGSVLIDVYYHTDAGQ</sequence>
<name>A0A1H7KUE7_9LACT</name>
<evidence type="ECO:0000313" key="2">
    <source>
        <dbReference type="EMBL" id="SEK90451.1"/>
    </source>
</evidence>
<dbReference type="InterPro" id="IPR014717">
    <property type="entry name" value="Transl_elong_EF1B/ribsomal_bS6"/>
</dbReference>
<gene>
    <name evidence="2" type="ORF">SAMN04488099_10849</name>
</gene>
<dbReference type="EMBL" id="FNZU01000008">
    <property type="protein sequence ID" value="SEK90451.1"/>
    <property type="molecule type" value="Genomic_DNA"/>
</dbReference>
<accession>A0A1H7KUE7</accession>
<evidence type="ECO:0000256" key="1">
    <source>
        <dbReference type="SAM" id="Phobius"/>
    </source>
</evidence>
<dbReference type="Proteomes" id="UP000199081">
    <property type="component" value="Unassembled WGS sequence"/>
</dbReference>
<dbReference type="Gene3D" id="3.30.70.60">
    <property type="match status" value="1"/>
</dbReference>
<dbReference type="AlphaFoldDB" id="A0A1H7KUE7"/>
<organism evidence="2 3">
    <name type="scientific">Alkalibacterium pelagium</name>
    <dbReference type="NCBI Taxonomy" id="426702"/>
    <lineage>
        <taxon>Bacteria</taxon>
        <taxon>Bacillati</taxon>
        <taxon>Bacillota</taxon>
        <taxon>Bacilli</taxon>
        <taxon>Lactobacillales</taxon>
        <taxon>Carnobacteriaceae</taxon>
        <taxon>Alkalibacterium</taxon>
    </lineage>
</organism>
<feature type="transmembrane region" description="Helical" evidence="1">
    <location>
        <begin position="9"/>
        <end position="27"/>
    </location>
</feature>
<reference evidence="3" key="1">
    <citation type="submission" date="2016-10" db="EMBL/GenBank/DDBJ databases">
        <authorList>
            <person name="Varghese N."/>
            <person name="Submissions S."/>
        </authorList>
    </citation>
    <scope>NUCLEOTIDE SEQUENCE [LARGE SCALE GENOMIC DNA]</scope>
    <source>
        <strain evidence="3">DSM 19183</strain>
    </source>
</reference>
<keyword evidence="1" id="KW-1133">Transmembrane helix</keyword>
<dbReference type="RefSeq" id="WP_091481033.1">
    <property type="nucleotide sequence ID" value="NZ_BJYC01000009.1"/>
</dbReference>
<dbReference type="OrthoDB" id="2164999at2"/>
<protein>
    <recommendedName>
        <fullName evidence="4">Pilus assembly protein, PilO</fullName>
    </recommendedName>
</protein>
<dbReference type="STRING" id="426702.SAMN04488099_10849"/>
<keyword evidence="1" id="KW-0472">Membrane</keyword>
<keyword evidence="1" id="KW-0812">Transmembrane</keyword>
<keyword evidence="3" id="KW-1185">Reference proteome</keyword>
<evidence type="ECO:0008006" key="4">
    <source>
        <dbReference type="Google" id="ProtNLM"/>
    </source>
</evidence>